<organism evidence="1">
    <name type="scientific">Arundo donax</name>
    <name type="common">Giant reed</name>
    <name type="synonym">Donax arundinaceus</name>
    <dbReference type="NCBI Taxonomy" id="35708"/>
    <lineage>
        <taxon>Eukaryota</taxon>
        <taxon>Viridiplantae</taxon>
        <taxon>Streptophyta</taxon>
        <taxon>Embryophyta</taxon>
        <taxon>Tracheophyta</taxon>
        <taxon>Spermatophyta</taxon>
        <taxon>Magnoliopsida</taxon>
        <taxon>Liliopsida</taxon>
        <taxon>Poales</taxon>
        <taxon>Poaceae</taxon>
        <taxon>PACMAD clade</taxon>
        <taxon>Arundinoideae</taxon>
        <taxon>Arundineae</taxon>
        <taxon>Arundo</taxon>
    </lineage>
</organism>
<evidence type="ECO:0000313" key="1">
    <source>
        <dbReference type="EMBL" id="JAE18419.1"/>
    </source>
</evidence>
<reference evidence="1" key="2">
    <citation type="journal article" date="2015" name="Data Brief">
        <title>Shoot transcriptome of the giant reed, Arundo donax.</title>
        <authorList>
            <person name="Barrero R.A."/>
            <person name="Guerrero F.D."/>
            <person name="Moolhuijzen P."/>
            <person name="Goolsby J.A."/>
            <person name="Tidwell J."/>
            <person name="Bellgard S.E."/>
            <person name="Bellgard M.I."/>
        </authorList>
    </citation>
    <scope>NUCLEOTIDE SEQUENCE</scope>
    <source>
        <tissue evidence="1">Shoot tissue taken approximately 20 cm above the soil surface</tissue>
    </source>
</reference>
<dbReference type="EMBL" id="GBRH01179477">
    <property type="protein sequence ID" value="JAE18419.1"/>
    <property type="molecule type" value="Transcribed_RNA"/>
</dbReference>
<accession>A0A0A9G4L4</accession>
<protein>
    <submittedName>
        <fullName evidence="1">Uncharacterized protein</fullName>
    </submittedName>
</protein>
<sequence>MGMSNIPSATMVGDHLFQCTELLRKLVAQSLNNTCSVLLSMSYTHAS</sequence>
<proteinExistence type="predicted"/>
<name>A0A0A9G4L4_ARUDO</name>
<dbReference type="AlphaFoldDB" id="A0A0A9G4L4"/>
<reference evidence="1" key="1">
    <citation type="submission" date="2014-09" db="EMBL/GenBank/DDBJ databases">
        <authorList>
            <person name="Magalhaes I.L.F."/>
            <person name="Oliveira U."/>
            <person name="Santos F.R."/>
            <person name="Vidigal T.H.D.A."/>
            <person name="Brescovit A.D."/>
            <person name="Santos A.J."/>
        </authorList>
    </citation>
    <scope>NUCLEOTIDE SEQUENCE</scope>
    <source>
        <tissue evidence="1">Shoot tissue taken approximately 20 cm above the soil surface</tissue>
    </source>
</reference>